<keyword evidence="3" id="KW-1185">Reference proteome</keyword>
<name>A0ABS6ZQX3_9GAMM</name>
<feature type="signal peptide" evidence="1">
    <location>
        <begin position="1"/>
        <end position="36"/>
    </location>
</feature>
<evidence type="ECO:0008006" key="4">
    <source>
        <dbReference type="Google" id="ProtNLM"/>
    </source>
</evidence>
<evidence type="ECO:0000256" key="1">
    <source>
        <dbReference type="SAM" id="SignalP"/>
    </source>
</evidence>
<reference evidence="2 3" key="1">
    <citation type="submission" date="2021-07" db="EMBL/GenBank/DDBJ databases">
        <authorList>
            <person name="So Y."/>
        </authorList>
    </citation>
    <scope>NUCLEOTIDE SEQUENCE [LARGE SCALE GENOMIC DNA]</scope>
    <source>
        <strain evidence="2 3">Y3S6</strain>
    </source>
</reference>
<sequence length="106" mass="11233">MTDVARPTHIRRTPGARFLALLLALLLALSSLSTHAAMESHQADCGVASSVQQLDDDTADDTRCSACTMVPHLGSLSAVEPPFPAIAPALAMADHRMPPPRRPPRA</sequence>
<evidence type="ECO:0000313" key="2">
    <source>
        <dbReference type="EMBL" id="MBW6392474.1"/>
    </source>
</evidence>
<evidence type="ECO:0000313" key="3">
    <source>
        <dbReference type="Proteomes" id="UP000769617"/>
    </source>
</evidence>
<protein>
    <recommendedName>
        <fullName evidence="4">DUF2946 domain-containing protein</fullName>
    </recommendedName>
</protein>
<keyword evidence="1" id="KW-0732">Signal</keyword>
<proteinExistence type="predicted"/>
<feature type="chain" id="PRO_5047173488" description="DUF2946 domain-containing protein" evidence="1">
    <location>
        <begin position="37"/>
        <end position="106"/>
    </location>
</feature>
<comment type="caution">
    <text evidence="2">The sequence shown here is derived from an EMBL/GenBank/DDBJ whole genome shotgun (WGS) entry which is preliminary data.</text>
</comment>
<organism evidence="2 3">
    <name type="scientific">Billgrantia antri</name>
    <dbReference type="NCBI Taxonomy" id="2846777"/>
    <lineage>
        <taxon>Bacteria</taxon>
        <taxon>Pseudomonadati</taxon>
        <taxon>Pseudomonadota</taxon>
        <taxon>Gammaproteobacteria</taxon>
        <taxon>Oceanospirillales</taxon>
        <taxon>Halomonadaceae</taxon>
        <taxon>Billgrantia</taxon>
    </lineage>
</organism>
<dbReference type="EMBL" id="JAHYCA010000005">
    <property type="protein sequence ID" value="MBW6392474.1"/>
    <property type="molecule type" value="Genomic_DNA"/>
</dbReference>
<dbReference type="Proteomes" id="UP000769617">
    <property type="component" value="Unassembled WGS sequence"/>
</dbReference>
<accession>A0ABS6ZQX3</accession>
<dbReference type="RefSeq" id="WP_219792872.1">
    <property type="nucleotide sequence ID" value="NZ_JAHYCA010000005.1"/>
</dbReference>
<gene>
    <name evidence="2" type="ORF">KPL81_15075</name>
</gene>